<evidence type="ECO:0000256" key="5">
    <source>
        <dbReference type="ARBA" id="ARBA00022679"/>
    </source>
</evidence>
<keyword evidence="8" id="KW-0067">ATP-binding</keyword>
<evidence type="ECO:0000256" key="11">
    <source>
        <dbReference type="ARBA" id="ARBA00029766"/>
    </source>
</evidence>
<dbReference type="PANTHER" id="PTHR43071:SF1">
    <property type="entry name" value="2-AMINO-4-HYDROXY-6-HYDROXYMETHYLDIHYDROPTERIDINE PYROPHOSPHOKINASE"/>
    <property type="match status" value="1"/>
</dbReference>
<proteinExistence type="inferred from homology"/>
<accession>A0ABW3U3A4</accession>
<dbReference type="InterPro" id="IPR000550">
    <property type="entry name" value="Hppk"/>
</dbReference>
<dbReference type="CDD" id="cd00483">
    <property type="entry name" value="HPPK"/>
    <property type="match status" value="1"/>
</dbReference>
<reference evidence="15" key="1">
    <citation type="journal article" date="2019" name="Int. J. Syst. Evol. Microbiol.">
        <title>The Global Catalogue of Microorganisms (GCM) 10K type strain sequencing project: providing services to taxonomists for standard genome sequencing and annotation.</title>
        <authorList>
            <consortium name="The Broad Institute Genomics Platform"/>
            <consortium name="The Broad Institute Genome Sequencing Center for Infectious Disease"/>
            <person name="Wu L."/>
            <person name="Ma J."/>
        </authorList>
    </citation>
    <scope>NUCLEOTIDE SEQUENCE [LARGE SCALE GENOMIC DNA]</scope>
    <source>
        <strain evidence="15">CCUG 54356</strain>
    </source>
</reference>
<evidence type="ECO:0000259" key="13">
    <source>
        <dbReference type="PROSITE" id="PS00794"/>
    </source>
</evidence>
<comment type="function">
    <text evidence="10">Catalyzes the transfer of pyrophosphate from adenosine triphosphate (ATP) to 6-hydroxymethyl-7,8-dihydropterin, an enzymatic step in folate biosynthesis pathway.</text>
</comment>
<evidence type="ECO:0000256" key="3">
    <source>
        <dbReference type="ARBA" id="ARBA00013253"/>
    </source>
</evidence>
<sequence>MRCYIGLGSNLSNPAAQLRSALESMAALPQSRLVDYSGFYASAAVGPGEQPDYVNAVAHLDTALAPEALLDGLQQIESRHGRERSIRWGARTLDLDILLYGDKSIDTARLTVPHPRMAERNFVLEPLAELAQELQFPDGRHLSVLLQNCPPNRLHRLKP</sequence>
<dbReference type="Gene3D" id="3.30.70.560">
    <property type="entry name" value="7,8-Dihydro-6-hydroxymethylpterin-pyrophosphokinase HPPK"/>
    <property type="match status" value="1"/>
</dbReference>
<evidence type="ECO:0000256" key="2">
    <source>
        <dbReference type="ARBA" id="ARBA00005810"/>
    </source>
</evidence>
<evidence type="ECO:0000256" key="7">
    <source>
        <dbReference type="ARBA" id="ARBA00022777"/>
    </source>
</evidence>
<evidence type="ECO:0000256" key="1">
    <source>
        <dbReference type="ARBA" id="ARBA00005051"/>
    </source>
</evidence>
<dbReference type="InterPro" id="IPR035907">
    <property type="entry name" value="Hppk_sf"/>
</dbReference>
<dbReference type="PROSITE" id="PS00794">
    <property type="entry name" value="HPPK"/>
    <property type="match status" value="1"/>
</dbReference>
<dbReference type="Proteomes" id="UP001597264">
    <property type="component" value="Unassembled WGS sequence"/>
</dbReference>
<organism evidence="14 15">
    <name type="scientific">Microbulbifer celer</name>
    <dbReference type="NCBI Taxonomy" id="435905"/>
    <lineage>
        <taxon>Bacteria</taxon>
        <taxon>Pseudomonadati</taxon>
        <taxon>Pseudomonadota</taxon>
        <taxon>Gammaproteobacteria</taxon>
        <taxon>Cellvibrionales</taxon>
        <taxon>Microbulbiferaceae</taxon>
        <taxon>Microbulbifer</taxon>
    </lineage>
</organism>
<gene>
    <name evidence="14" type="primary">folK</name>
    <name evidence="14" type="ORF">ACFQ2X_00400</name>
</gene>
<dbReference type="NCBIfam" id="TIGR01498">
    <property type="entry name" value="folK"/>
    <property type="match status" value="1"/>
</dbReference>
<dbReference type="EMBL" id="JBHTLR010000003">
    <property type="protein sequence ID" value="MFD1215045.1"/>
    <property type="molecule type" value="Genomic_DNA"/>
</dbReference>
<dbReference type="Pfam" id="PF01288">
    <property type="entry name" value="HPPK"/>
    <property type="match status" value="1"/>
</dbReference>
<dbReference type="RefSeq" id="WP_230439188.1">
    <property type="nucleotide sequence ID" value="NZ_CP087715.1"/>
</dbReference>
<comment type="caution">
    <text evidence="14">The sequence shown here is derived from an EMBL/GenBank/DDBJ whole genome shotgun (WGS) entry which is preliminary data.</text>
</comment>
<comment type="pathway">
    <text evidence="1">Cofactor biosynthesis; tetrahydrofolate biosynthesis; 2-amino-4-hydroxy-6-hydroxymethyl-7,8-dihydropteridine diphosphate from 7,8-dihydroneopterin triphosphate: step 4/4.</text>
</comment>
<keyword evidence="7" id="KW-0418">Kinase</keyword>
<evidence type="ECO:0000256" key="8">
    <source>
        <dbReference type="ARBA" id="ARBA00022840"/>
    </source>
</evidence>
<evidence type="ECO:0000256" key="12">
    <source>
        <dbReference type="ARBA" id="ARBA00033413"/>
    </source>
</evidence>
<dbReference type="GO" id="GO:0003848">
    <property type="term" value="F:2-amino-4-hydroxy-6-hydroxymethyldihydropteridine diphosphokinase activity"/>
    <property type="evidence" value="ECO:0007669"/>
    <property type="project" value="UniProtKB-EC"/>
</dbReference>
<comment type="similarity">
    <text evidence="2">Belongs to the HPPK family.</text>
</comment>
<dbReference type="PANTHER" id="PTHR43071">
    <property type="entry name" value="2-AMINO-4-HYDROXY-6-HYDROXYMETHYLDIHYDROPTERIDINE PYROPHOSPHOKINASE"/>
    <property type="match status" value="1"/>
</dbReference>
<keyword evidence="9" id="KW-0289">Folate biosynthesis</keyword>
<keyword evidence="15" id="KW-1185">Reference proteome</keyword>
<keyword evidence="5 14" id="KW-0808">Transferase</keyword>
<dbReference type="SUPFAM" id="SSF55083">
    <property type="entry name" value="6-hydroxymethyl-7,8-dihydropterin pyrophosphokinase, HPPK"/>
    <property type="match status" value="1"/>
</dbReference>
<evidence type="ECO:0000256" key="4">
    <source>
        <dbReference type="ARBA" id="ARBA00016218"/>
    </source>
</evidence>
<protein>
    <recommendedName>
        <fullName evidence="4">2-amino-4-hydroxy-6-hydroxymethyldihydropteridine pyrophosphokinase</fullName>
        <ecNumber evidence="3">2.7.6.3</ecNumber>
    </recommendedName>
    <alternativeName>
        <fullName evidence="11">6-hydroxymethyl-7,8-dihydropterin pyrophosphokinase</fullName>
    </alternativeName>
    <alternativeName>
        <fullName evidence="12">7,8-dihydro-6-hydroxymethylpterin-pyrophosphokinase</fullName>
    </alternativeName>
</protein>
<evidence type="ECO:0000256" key="10">
    <source>
        <dbReference type="ARBA" id="ARBA00029409"/>
    </source>
</evidence>
<name>A0ABW3U3A4_9GAMM</name>
<keyword evidence="6" id="KW-0547">Nucleotide-binding</keyword>
<feature type="domain" description="7,8-dihydro-6-hydroxymethylpterin-pyrophosphokinase" evidence="13">
    <location>
        <begin position="87"/>
        <end position="98"/>
    </location>
</feature>
<evidence type="ECO:0000256" key="9">
    <source>
        <dbReference type="ARBA" id="ARBA00022909"/>
    </source>
</evidence>
<evidence type="ECO:0000256" key="6">
    <source>
        <dbReference type="ARBA" id="ARBA00022741"/>
    </source>
</evidence>
<evidence type="ECO:0000313" key="15">
    <source>
        <dbReference type="Proteomes" id="UP001597264"/>
    </source>
</evidence>
<evidence type="ECO:0000313" key="14">
    <source>
        <dbReference type="EMBL" id="MFD1215045.1"/>
    </source>
</evidence>
<dbReference type="EC" id="2.7.6.3" evidence="3"/>